<organism evidence="1">
    <name type="scientific">marine metagenome</name>
    <dbReference type="NCBI Taxonomy" id="408172"/>
    <lineage>
        <taxon>unclassified sequences</taxon>
        <taxon>metagenomes</taxon>
        <taxon>ecological metagenomes</taxon>
    </lineage>
</organism>
<dbReference type="Pfam" id="PF03883">
    <property type="entry name" value="H2O2_YaaD"/>
    <property type="match status" value="1"/>
</dbReference>
<dbReference type="GO" id="GO:0033194">
    <property type="term" value="P:response to hydroperoxide"/>
    <property type="evidence" value="ECO:0007669"/>
    <property type="project" value="TreeGrafter"/>
</dbReference>
<dbReference type="NCBIfam" id="NF002542">
    <property type="entry name" value="PRK02101.1-3"/>
    <property type="match status" value="1"/>
</dbReference>
<dbReference type="EMBL" id="UINC01054321">
    <property type="protein sequence ID" value="SVB71879.1"/>
    <property type="molecule type" value="Genomic_DNA"/>
</dbReference>
<sequence length="231" mass="26154">MLIVISPAKNLDFESPAKTKITSQPAMLKEAKSLVDICKKFSAPELTDLMGISNKLAFLNAERFQEWSPPFNDENSKQALLAFNGDVYSGLNATSFTESDLKFAQDHLRILSGLYGILRPLDLMQAYRLEMGTKLKTPKGDNLYKYWGSLISEKLNEVLKESKDDILINLASDEYFKSIDLNALDVTIVRPIFKDQKNGKYKVISSFAKKARGMMARFIIENRLNDPKDLE</sequence>
<evidence type="ECO:0000313" key="1">
    <source>
        <dbReference type="EMBL" id="SVB71879.1"/>
    </source>
</evidence>
<reference evidence="1" key="1">
    <citation type="submission" date="2018-05" db="EMBL/GenBank/DDBJ databases">
        <authorList>
            <person name="Lanie J.A."/>
            <person name="Ng W.-L."/>
            <person name="Kazmierczak K.M."/>
            <person name="Andrzejewski T.M."/>
            <person name="Davidsen T.M."/>
            <person name="Wayne K.J."/>
            <person name="Tettelin H."/>
            <person name="Glass J.I."/>
            <person name="Rusch D."/>
            <person name="Podicherti R."/>
            <person name="Tsui H.-C.T."/>
            <person name="Winkler M.E."/>
        </authorList>
    </citation>
    <scope>NUCLEOTIDE SEQUENCE</scope>
</reference>
<dbReference type="PANTHER" id="PTHR30283:SF4">
    <property type="entry name" value="PEROXIDE STRESS RESISTANCE PROTEIN YAAA"/>
    <property type="match status" value="1"/>
</dbReference>
<name>A0A382GAD7_9ZZZZ</name>
<evidence type="ECO:0008006" key="2">
    <source>
        <dbReference type="Google" id="ProtNLM"/>
    </source>
</evidence>
<feature type="non-terminal residue" evidence="1">
    <location>
        <position position="231"/>
    </location>
</feature>
<dbReference type="AlphaFoldDB" id="A0A382GAD7"/>
<dbReference type="InterPro" id="IPR005583">
    <property type="entry name" value="YaaA"/>
</dbReference>
<dbReference type="PANTHER" id="PTHR30283">
    <property type="entry name" value="PEROXIDE STRESS RESPONSE PROTEIN YAAA"/>
    <property type="match status" value="1"/>
</dbReference>
<protein>
    <recommendedName>
        <fullName evidence="2">Peroxide stress protein YaaA</fullName>
    </recommendedName>
</protein>
<dbReference type="GO" id="GO:0005829">
    <property type="term" value="C:cytosol"/>
    <property type="evidence" value="ECO:0007669"/>
    <property type="project" value="TreeGrafter"/>
</dbReference>
<gene>
    <name evidence="1" type="ORF">METZ01_LOCUS224733</name>
</gene>
<dbReference type="HAMAP" id="MF_00652">
    <property type="entry name" value="UPF0246"/>
    <property type="match status" value="1"/>
</dbReference>
<accession>A0A382GAD7</accession>
<proteinExistence type="inferred from homology"/>